<dbReference type="STRING" id="7868.ENSCMIP00000005083"/>
<keyword evidence="3 4" id="KW-0472">Membrane</keyword>
<evidence type="ECO:0000313" key="6">
    <source>
        <dbReference type="Proteomes" id="UP000314986"/>
    </source>
</evidence>
<reference evidence="6" key="3">
    <citation type="journal article" date="2014" name="Nature">
        <title>Elephant shark genome provides unique insights into gnathostome evolution.</title>
        <authorList>
            <consortium name="International Elephant Shark Genome Sequencing Consortium"/>
            <person name="Venkatesh B."/>
            <person name="Lee A.P."/>
            <person name="Ravi V."/>
            <person name="Maurya A.K."/>
            <person name="Lian M.M."/>
            <person name="Swann J.B."/>
            <person name="Ohta Y."/>
            <person name="Flajnik M.F."/>
            <person name="Sutoh Y."/>
            <person name="Kasahara M."/>
            <person name="Hoon S."/>
            <person name="Gangu V."/>
            <person name="Roy S.W."/>
            <person name="Irimia M."/>
            <person name="Korzh V."/>
            <person name="Kondrychyn I."/>
            <person name="Lim Z.W."/>
            <person name="Tay B.H."/>
            <person name="Tohari S."/>
            <person name="Kong K.W."/>
            <person name="Ho S."/>
            <person name="Lorente-Galdos B."/>
            <person name="Quilez J."/>
            <person name="Marques-Bonet T."/>
            <person name="Raney B.J."/>
            <person name="Ingham P.W."/>
            <person name="Tay A."/>
            <person name="Hillier L.W."/>
            <person name="Minx P."/>
            <person name="Boehm T."/>
            <person name="Wilson R.K."/>
            <person name="Brenner S."/>
            <person name="Warren W.C."/>
        </authorList>
    </citation>
    <scope>NUCLEOTIDE SEQUENCE [LARGE SCALE GENOMIC DNA]</scope>
</reference>
<organism evidence="5 6">
    <name type="scientific">Callorhinchus milii</name>
    <name type="common">Ghost shark</name>
    <dbReference type="NCBI Taxonomy" id="7868"/>
    <lineage>
        <taxon>Eukaryota</taxon>
        <taxon>Metazoa</taxon>
        <taxon>Chordata</taxon>
        <taxon>Craniata</taxon>
        <taxon>Vertebrata</taxon>
        <taxon>Chondrichthyes</taxon>
        <taxon>Holocephali</taxon>
        <taxon>Chimaeriformes</taxon>
        <taxon>Callorhinchidae</taxon>
        <taxon>Callorhinchus</taxon>
    </lineage>
</organism>
<reference evidence="5" key="4">
    <citation type="submission" date="2025-08" db="UniProtKB">
        <authorList>
            <consortium name="Ensembl"/>
        </authorList>
    </citation>
    <scope>IDENTIFICATION</scope>
</reference>
<evidence type="ECO:0000256" key="1">
    <source>
        <dbReference type="ARBA" id="ARBA00022692"/>
    </source>
</evidence>
<dbReference type="Gene3D" id="1.20.1560.10">
    <property type="entry name" value="ABC transporter type 1, transmembrane domain"/>
    <property type="match status" value="1"/>
</dbReference>
<reference evidence="5" key="5">
    <citation type="submission" date="2025-09" db="UniProtKB">
        <authorList>
            <consortium name="Ensembl"/>
        </authorList>
    </citation>
    <scope>IDENTIFICATION</scope>
</reference>
<sequence length="115" mass="13072">MALGLRLRTVACDSDGSNNRQHPKHVLENQPEFNWKKFWQFLQPQISVLIWAIIFALGAAVLNTQIPILLGQLVNIISHCISQHTPHTYVQDIKVPAIKLLLLYGLQVRYPVLPV</sequence>
<dbReference type="GO" id="GO:0016020">
    <property type="term" value="C:membrane"/>
    <property type="evidence" value="ECO:0007669"/>
    <property type="project" value="InterPro"/>
</dbReference>
<evidence type="ECO:0000256" key="4">
    <source>
        <dbReference type="SAM" id="Phobius"/>
    </source>
</evidence>
<evidence type="ECO:0000256" key="3">
    <source>
        <dbReference type="ARBA" id="ARBA00023136"/>
    </source>
</evidence>
<protein>
    <submittedName>
        <fullName evidence="5">ATP-binding cassette sub-family B member 8, mitochondrial-like</fullName>
    </submittedName>
</protein>
<evidence type="ECO:0000313" key="5">
    <source>
        <dbReference type="Ensembl" id="ENSCMIP00000005083.1"/>
    </source>
</evidence>
<feature type="transmembrane region" description="Helical" evidence="4">
    <location>
        <begin position="41"/>
        <end position="62"/>
    </location>
</feature>
<keyword evidence="2 4" id="KW-1133">Transmembrane helix</keyword>
<evidence type="ECO:0000256" key="2">
    <source>
        <dbReference type="ARBA" id="ARBA00022989"/>
    </source>
</evidence>
<dbReference type="GO" id="GO:0005524">
    <property type="term" value="F:ATP binding"/>
    <property type="evidence" value="ECO:0007669"/>
    <property type="project" value="InterPro"/>
</dbReference>
<keyword evidence="6" id="KW-1185">Reference proteome</keyword>
<dbReference type="GeneTree" id="ENSGT00940000159126"/>
<dbReference type="Proteomes" id="UP000314986">
    <property type="component" value="Unassembled WGS sequence"/>
</dbReference>
<dbReference type="InterPro" id="IPR036640">
    <property type="entry name" value="ABC1_TM_sf"/>
</dbReference>
<keyword evidence="1 4" id="KW-0812">Transmembrane</keyword>
<proteinExistence type="predicted"/>
<dbReference type="Ensembl" id="ENSCMIT00000005265.1">
    <property type="protein sequence ID" value="ENSCMIP00000005083.1"/>
    <property type="gene ID" value="ENSCMIG00000003005.1"/>
</dbReference>
<dbReference type="InParanoid" id="A0A4W3GMJ7"/>
<reference evidence="6" key="2">
    <citation type="journal article" date="2007" name="PLoS Biol.">
        <title>Survey sequencing and comparative analysis of the elephant shark (Callorhinchus milii) genome.</title>
        <authorList>
            <person name="Venkatesh B."/>
            <person name="Kirkness E.F."/>
            <person name="Loh Y.H."/>
            <person name="Halpern A.L."/>
            <person name="Lee A.P."/>
            <person name="Johnson J."/>
            <person name="Dandona N."/>
            <person name="Viswanathan L.D."/>
            <person name="Tay A."/>
            <person name="Venter J.C."/>
            <person name="Strausberg R.L."/>
            <person name="Brenner S."/>
        </authorList>
    </citation>
    <scope>NUCLEOTIDE SEQUENCE [LARGE SCALE GENOMIC DNA]</scope>
</reference>
<name>A0A4W3GMJ7_CALMI</name>
<reference evidence="6" key="1">
    <citation type="journal article" date="2006" name="Science">
        <title>Ancient noncoding elements conserved in the human genome.</title>
        <authorList>
            <person name="Venkatesh B."/>
            <person name="Kirkness E.F."/>
            <person name="Loh Y.H."/>
            <person name="Halpern A.L."/>
            <person name="Lee A.P."/>
            <person name="Johnson J."/>
            <person name="Dandona N."/>
            <person name="Viswanathan L.D."/>
            <person name="Tay A."/>
            <person name="Venter J.C."/>
            <person name="Strausberg R.L."/>
            <person name="Brenner S."/>
        </authorList>
    </citation>
    <scope>NUCLEOTIDE SEQUENCE [LARGE SCALE GENOMIC DNA]</scope>
</reference>
<dbReference type="AlphaFoldDB" id="A0A4W3GMJ7"/>
<dbReference type="SUPFAM" id="SSF90123">
    <property type="entry name" value="ABC transporter transmembrane region"/>
    <property type="match status" value="1"/>
</dbReference>
<accession>A0A4W3GMJ7</accession>